<evidence type="ECO:0000313" key="4">
    <source>
        <dbReference type="Proteomes" id="UP001163687"/>
    </source>
</evidence>
<dbReference type="Proteomes" id="UP001163687">
    <property type="component" value="Chromosome"/>
</dbReference>
<reference evidence="3" key="1">
    <citation type="submission" date="2022-03" db="EMBL/GenBank/DDBJ databases">
        <title>Complete genome sequence of Caldinitratiruptor microaerophilus.</title>
        <authorList>
            <person name="Mukaiyama R."/>
            <person name="Nishiyama T."/>
            <person name="Ueda K."/>
        </authorList>
    </citation>
    <scope>NUCLEOTIDE SEQUENCE</scope>
    <source>
        <strain evidence="3">JCM 16183</strain>
    </source>
</reference>
<evidence type="ECO:0000256" key="2">
    <source>
        <dbReference type="SAM" id="MobiDB-lite"/>
    </source>
</evidence>
<feature type="coiled-coil region" evidence="1">
    <location>
        <begin position="90"/>
        <end position="121"/>
    </location>
</feature>
<dbReference type="RefSeq" id="WP_264843992.1">
    <property type="nucleotide sequence ID" value="NZ_AP025628.1"/>
</dbReference>
<feature type="region of interest" description="Disordered" evidence="2">
    <location>
        <begin position="54"/>
        <end position="81"/>
    </location>
</feature>
<feature type="compositionally biased region" description="Basic and acidic residues" evidence="2">
    <location>
        <begin position="148"/>
        <end position="157"/>
    </location>
</feature>
<accession>A0AA35G807</accession>
<protein>
    <submittedName>
        <fullName evidence="3">Uncharacterized protein</fullName>
    </submittedName>
</protein>
<evidence type="ECO:0000313" key="3">
    <source>
        <dbReference type="EMBL" id="BDG59913.1"/>
    </source>
</evidence>
<dbReference type="EMBL" id="AP025628">
    <property type="protein sequence ID" value="BDG59913.1"/>
    <property type="molecule type" value="Genomic_DNA"/>
</dbReference>
<evidence type="ECO:0000256" key="1">
    <source>
        <dbReference type="SAM" id="Coils"/>
    </source>
</evidence>
<sequence length="172" mass="19818">MRYTNPLDEAMKRARQRLAVEAARQDGDDPILQQEWNRAQRERDFTTLAQLKVAQQQAAPRPEDELHWRPPGSGPKNFDQAFRGGRARLEKALQEEHEAYVKRIEQENAERRASLKRDEARIRQHREAARKAWEAANSGARTAGSSLRQDDPFERSAAEATAEAWRAVYGDR</sequence>
<proteinExistence type="predicted"/>
<feature type="region of interest" description="Disordered" evidence="2">
    <location>
        <begin position="126"/>
        <end position="160"/>
    </location>
</feature>
<organism evidence="3 4">
    <name type="scientific">Caldinitratiruptor microaerophilus</name>
    <dbReference type="NCBI Taxonomy" id="671077"/>
    <lineage>
        <taxon>Bacteria</taxon>
        <taxon>Bacillati</taxon>
        <taxon>Bacillota</taxon>
        <taxon>Clostridia</taxon>
        <taxon>Eubacteriales</taxon>
        <taxon>Symbiobacteriaceae</taxon>
        <taxon>Caldinitratiruptor</taxon>
    </lineage>
</organism>
<keyword evidence="1" id="KW-0175">Coiled coil</keyword>
<dbReference type="KEGG" id="cmic:caldi_10030"/>
<dbReference type="AlphaFoldDB" id="A0AA35G807"/>
<name>A0AA35G807_9FIRM</name>
<gene>
    <name evidence="3" type="ORF">caldi_10030</name>
</gene>
<keyword evidence="4" id="KW-1185">Reference proteome</keyword>